<feature type="domain" description="Kinesin motor" evidence="10">
    <location>
        <begin position="1"/>
        <end position="53"/>
    </location>
</feature>
<evidence type="ECO:0000259" key="10">
    <source>
        <dbReference type="PROSITE" id="PS50067"/>
    </source>
</evidence>
<keyword evidence="6" id="KW-0505">Motor protein</keyword>
<protein>
    <recommendedName>
        <fullName evidence="10">Kinesin motor domain-containing protein</fullName>
    </recommendedName>
</protein>
<name>A0ABD0R021_CIRMR</name>
<accession>A0ABD0R021</accession>
<evidence type="ECO:0000313" key="11">
    <source>
        <dbReference type="EMBL" id="KAL0191835.1"/>
    </source>
</evidence>
<evidence type="ECO:0000256" key="7">
    <source>
        <dbReference type="ARBA" id="ARBA00023212"/>
    </source>
</evidence>
<evidence type="ECO:0000256" key="5">
    <source>
        <dbReference type="ARBA" id="ARBA00023054"/>
    </source>
</evidence>
<keyword evidence="4" id="KW-0067">ATP-binding</keyword>
<dbReference type="InterPro" id="IPR027640">
    <property type="entry name" value="Kinesin-like_fam"/>
</dbReference>
<feature type="non-terminal residue" evidence="11">
    <location>
        <position position="157"/>
    </location>
</feature>
<dbReference type="PROSITE" id="PS50067">
    <property type="entry name" value="KINESIN_MOTOR_2"/>
    <property type="match status" value="1"/>
</dbReference>
<evidence type="ECO:0000256" key="1">
    <source>
        <dbReference type="ARBA" id="ARBA00004245"/>
    </source>
</evidence>
<dbReference type="Gene3D" id="6.10.250.1590">
    <property type="match status" value="1"/>
</dbReference>
<dbReference type="PANTHER" id="PTHR47968:SF36">
    <property type="entry name" value="KINESIN HEAVY CHAIN ISOFORM X1"/>
    <property type="match status" value="1"/>
</dbReference>
<keyword evidence="12" id="KW-1185">Reference proteome</keyword>
<comment type="subcellular location">
    <subcellularLocation>
        <location evidence="1">Cytoplasm</location>
        <location evidence="1">Cytoskeleton</location>
    </subcellularLocation>
</comment>
<organism evidence="11 12">
    <name type="scientific">Cirrhinus mrigala</name>
    <name type="common">Mrigala</name>
    <dbReference type="NCBI Taxonomy" id="683832"/>
    <lineage>
        <taxon>Eukaryota</taxon>
        <taxon>Metazoa</taxon>
        <taxon>Chordata</taxon>
        <taxon>Craniata</taxon>
        <taxon>Vertebrata</taxon>
        <taxon>Euteleostomi</taxon>
        <taxon>Actinopterygii</taxon>
        <taxon>Neopterygii</taxon>
        <taxon>Teleostei</taxon>
        <taxon>Ostariophysi</taxon>
        <taxon>Cypriniformes</taxon>
        <taxon>Cyprinidae</taxon>
        <taxon>Labeoninae</taxon>
        <taxon>Labeonini</taxon>
        <taxon>Cirrhinus</taxon>
    </lineage>
</organism>
<dbReference type="InterPro" id="IPR036961">
    <property type="entry name" value="Kinesin_motor_dom_sf"/>
</dbReference>
<dbReference type="GO" id="GO:0005874">
    <property type="term" value="C:microtubule"/>
    <property type="evidence" value="ECO:0007669"/>
    <property type="project" value="UniProtKB-KW"/>
</dbReference>
<sequence>THVPYRDSKMTRILQDSLGGNCRTTMFICCSPSAFNDAETKSTLMFGQRAKTIKNTASVNLELTAEQWKRKYEKEKEKNKNLKENIQRLEAELNRWRNGESITPLMDLMAVIPVESDVSEDTALDNQSSGTCEPIPEEDKLKYEEEIRKLYKQLDDK</sequence>
<dbReference type="InterPro" id="IPR027417">
    <property type="entry name" value="P-loop_NTPase"/>
</dbReference>
<dbReference type="Proteomes" id="UP001529510">
    <property type="component" value="Unassembled WGS sequence"/>
</dbReference>
<keyword evidence="7" id="KW-0963">Cytoplasm</keyword>
<dbReference type="GO" id="GO:0005524">
    <property type="term" value="F:ATP binding"/>
    <property type="evidence" value="ECO:0007669"/>
    <property type="project" value="UniProtKB-KW"/>
</dbReference>
<feature type="non-terminal residue" evidence="11">
    <location>
        <position position="1"/>
    </location>
</feature>
<dbReference type="Pfam" id="PF00225">
    <property type="entry name" value="Kinesin"/>
    <property type="match status" value="1"/>
</dbReference>
<comment type="similarity">
    <text evidence="8">Belongs to the TRAFAC class myosin-kinesin ATPase superfamily. Kinesin family.</text>
</comment>
<dbReference type="SUPFAM" id="SSF52540">
    <property type="entry name" value="P-loop containing nucleoside triphosphate hydrolases"/>
    <property type="match status" value="1"/>
</dbReference>
<dbReference type="AlphaFoldDB" id="A0ABD0R021"/>
<gene>
    <name evidence="11" type="ORF">M9458_014533</name>
</gene>
<keyword evidence="3" id="KW-0547">Nucleotide-binding</keyword>
<evidence type="ECO:0000256" key="4">
    <source>
        <dbReference type="ARBA" id="ARBA00022840"/>
    </source>
</evidence>
<dbReference type="EMBL" id="JAMKFB020000006">
    <property type="protein sequence ID" value="KAL0191835.1"/>
    <property type="molecule type" value="Genomic_DNA"/>
</dbReference>
<dbReference type="PANTHER" id="PTHR47968">
    <property type="entry name" value="CENTROMERE PROTEIN E"/>
    <property type="match status" value="1"/>
</dbReference>
<dbReference type="Gene3D" id="3.40.850.10">
    <property type="entry name" value="Kinesin motor domain"/>
    <property type="match status" value="1"/>
</dbReference>
<feature type="coiled-coil region" evidence="9">
    <location>
        <begin position="58"/>
        <end position="99"/>
    </location>
</feature>
<comment type="caution">
    <text evidence="11">The sequence shown here is derived from an EMBL/GenBank/DDBJ whole genome shotgun (WGS) entry which is preliminary data.</text>
</comment>
<keyword evidence="7" id="KW-0206">Cytoskeleton</keyword>
<keyword evidence="5 9" id="KW-0175">Coiled coil</keyword>
<evidence type="ECO:0000256" key="9">
    <source>
        <dbReference type="SAM" id="Coils"/>
    </source>
</evidence>
<proteinExistence type="inferred from homology"/>
<evidence type="ECO:0000256" key="3">
    <source>
        <dbReference type="ARBA" id="ARBA00022741"/>
    </source>
</evidence>
<evidence type="ECO:0000313" key="12">
    <source>
        <dbReference type="Proteomes" id="UP001529510"/>
    </source>
</evidence>
<evidence type="ECO:0000256" key="6">
    <source>
        <dbReference type="ARBA" id="ARBA00023175"/>
    </source>
</evidence>
<dbReference type="InterPro" id="IPR001752">
    <property type="entry name" value="Kinesin_motor_dom"/>
</dbReference>
<evidence type="ECO:0000256" key="8">
    <source>
        <dbReference type="PROSITE-ProRule" id="PRU00283"/>
    </source>
</evidence>
<comment type="caution">
    <text evidence="8">Lacks conserved residue(s) required for the propagation of feature annotation.</text>
</comment>
<reference evidence="11 12" key="1">
    <citation type="submission" date="2024-05" db="EMBL/GenBank/DDBJ databases">
        <title>Genome sequencing and assembly of Indian major carp, Cirrhinus mrigala (Hamilton, 1822).</title>
        <authorList>
            <person name="Mohindra V."/>
            <person name="Chowdhury L.M."/>
            <person name="Lal K."/>
            <person name="Jena J.K."/>
        </authorList>
    </citation>
    <scope>NUCLEOTIDE SEQUENCE [LARGE SCALE GENOMIC DNA]</scope>
    <source>
        <strain evidence="11">CM1030</strain>
        <tissue evidence="11">Blood</tissue>
    </source>
</reference>
<keyword evidence="2" id="KW-0493">Microtubule</keyword>
<evidence type="ECO:0000256" key="2">
    <source>
        <dbReference type="ARBA" id="ARBA00022701"/>
    </source>
</evidence>
<dbReference type="GO" id="GO:0048731">
    <property type="term" value="P:system development"/>
    <property type="evidence" value="ECO:0007669"/>
    <property type="project" value="UniProtKB-ARBA"/>
</dbReference>